<accession>A0A395JMJ7</accession>
<evidence type="ECO:0000313" key="3">
    <source>
        <dbReference type="Proteomes" id="UP000253083"/>
    </source>
</evidence>
<feature type="chain" id="PRO_5017293383" evidence="1">
    <location>
        <begin position="23"/>
        <end position="202"/>
    </location>
</feature>
<dbReference type="RefSeq" id="WP_147250888.1">
    <property type="nucleotide sequence ID" value="NZ_QNRT01000001.1"/>
</dbReference>
<dbReference type="AlphaFoldDB" id="A0A395JMJ7"/>
<organism evidence="2 3">
    <name type="scientific">Arenicella xantha</name>
    <dbReference type="NCBI Taxonomy" id="644221"/>
    <lineage>
        <taxon>Bacteria</taxon>
        <taxon>Pseudomonadati</taxon>
        <taxon>Pseudomonadota</taxon>
        <taxon>Gammaproteobacteria</taxon>
        <taxon>Arenicellales</taxon>
        <taxon>Arenicellaceae</taxon>
        <taxon>Arenicella</taxon>
    </lineage>
</organism>
<gene>
    <name evidence="2" type="ORF">DFR28_101234</name>
</gene>
<name>A0A395JMJ7_9GAMM</name>
<reference evidence="2 3" key="1">
    <citation type="submission" date="2018-06" db="EMBL/GenBank/DDBJ databases">
        <title>Genomic Encyclopedia of Type Strains, Phase IV (KMG-IV): sequencing the most valuable type-strain genomes for metagenomic binning, comparative biology and taxonomic classification.</title>
        <authorList>
            <person name="Goeker M."/>
        </authorList>
    </citation>
    <scope>NUCLEOTIDE SEQUENCE [LARGE SCALE GENOMIC DNA]</scope>
    <source>
        <strain evidence="2 3">DSM 24032</strain>
    </source>
</reference>
<evidence type="ECO:0000256" key="1">
    <source>
        <dbReference type="SAM" id="SignalP"/>
    </source>
</evidence>
<proteinExistence type="predicted"/>
<dbReference type="InParanoid" id="A0A395JMJ7"/>
<protein>
    <submittedName>
        <fullName evidence="2">Uncharacterized protein</fullName>
    </submittedName>
</protein>
<comment type="caution">
    <text evidence="2">The sequence shown here is derived from an EMBL/GenBank/DDBJ whole genome shotgun (WGS) entry which is preliminary data.</text>
</comment>
<sequence>MKNILLVMLASLGLGICCGVQAAERILLSNQGGNSCTGNYLDITAKAKPITVNALGLSLSPGTHRLRIFTKQGSYLGSELRSESWRKVSDFSIQSQGFDKFTRLDLSDFIVDSFETTGLMVVSSNTLFYSNSEDSEAYLENSDLAVYANDAVCGEPFSGSIPNRVLNGVVFYNEGFCFPLIVPNRQPSTDGNAKHLVAPICL</sequence>
<dbReference type="EMBL" id="QNRT01000001">
    <property type="protein sequence ID" value="RBP52850.1"/>
    <property type="molecule type" value="Genomic_DNA"/>
</dbReference>
<dbReference type="Proteomes" id="UP000253083">
    <property type="component" value="Unassembled WGS sequence"/>
</dbReference>
<feature type="signal peptide" evidence="1">
    <location>
        <begin position="1"/>
        <end position="22"/>
    </location>
</feature>
<evidence type="ECO:0000313" key="2">
    <source>
        <dbReference type="EMBL" id="RBP52850.1"/>
    </source>
</evidence>
<keyword evidence="1" id="KW-0732">Signal</keyword>
<keyword evidence="3" id="KW-1185">Reference proteome</keyword>